<dbReference type="SMART" id="SM00132">
    <property type="entry name" value="LIM"/>
    <property type="match status" value="2"/>
</dbReference>
<feature type="domain" description="LIM zinc-binding" evidence="8">
    <location>
        <begin position="21"/>
        <end position="83"/>
    </location>
</feature>
<keyword evidence="3 7" id="KW-0862">Zinc</keyword>
<evidence type="ECO:0000256" key="6">
    <source>
        <dbReference type="ARBA" id="ARBA00023163"/>
    </source>
</evidence>
<dbReference type="GO" id="GO:0009888">
    <property type="term" value="P:tissue development"/>
    <property type="evidence" value="ECO:0007669"/>
    <property type="project" value="UniProtKB-ARBA"/>
</dbReference>
<keyword evidence="6" id="KW-0804">Transcription</keyword>
<keyword evidence="2" id="KW-0677">Repeat</keyword>
<dbReference type="Ensembl" id="ENSFHET00000009573.1">
    <property type="protein sequence ID" value="ENSFHEP00000004036.1"/>
    <property type="gene ID" value="ENSFHEG00000004919.1"/>
</dbReference>
<organism evidence="9 10">
    <name type="scientific">Fundulus heteroclitus</name>
    <name type="common">Killifish</name>
    <name type="synonym">Mummichog</name>
    <dbReference type="NCBI Taxonomy" id="8078"/>
    <lineage>
        <taxon>Eukaryota</taxon>
        <taxon>Metazoa</taxon>
        <taxon>Chordata</taxon>
        <taxon>Craniata</taxon>
        <taxon>Vertebrata</taxon>
        <taxon>Euteleostomi</taxon>
        <taxon>Actinopterygii</taxon>
        <taxon>Neopterygii</taxon>
        <taxon>Teleostei</taxon>
        <taxon>Neoteleostei</taxon>
        <taxon>Acanthomorphata</taxon>
        <taxon>Ovalentaria</taxon>
        <taxon>Atherinomorphae</taxon>
        <taxon>Cyprinodontiformes</taxon>
        <taxon>Fundulidae</taxon>
        <taxon>Fundulus</taxon>
    </lineage>
</organism>
<dbReference type="GO" id="GO:0045944">
    <property type="term" value="P:positive regulation of transcription by RNA polymerase II"/>
    <property type="evidence" value="ECO:0007669"/>
    <property type="project" value="UniProtKB-ARBA"/>
</dbReference>
<accession>A0A3Q2NX49</accession>
<dbReference type="PROSITE" id="PS00478">
    <property type="entry name" value="LIM_DOMAIN_1"/>
    <property type="match status" value="1"/>
</dbReference>
<keyword evidence="5 7" id="KW-0440">LIM domain</keyword>
<evidence type="ECO:0000256" key="3">
    <source>
        <dbReference type="ARBA" id="ARBA00022833"/>
    </source>
</evidence>
<evidence type="ECO:0000259" key="8">
    <source>
        <dbReference type="PROSITE" id="PS50023"/>
    </source>
</evidence>
<keyword evidence="4" id="KW-0805">Transcription regulation</keyword>
<name>A0A3Q2NX49_FUNHE</name>
<dbReference type="GO" id="GO:0046872">
    <property type="term" value="F:metal ion binding"/>
    <property type="evidence" value="ECO:0007669"/>
    <property type="project" value="UniProtKB-KW"/>
</dbReference>
<evidence type="ECO:0000256" key="2">
    <source>
        <dbReference type="ARBA" id="ARBA00022737"/>
    </source>
</evidence>
<evidence type="ECO:0000256" key="4">
    <source>
        <dbReference type="ARBA" id="ARBA00023015"/>
    </source>
</evidence>
<dbReference type="FunFam" id="2.10.110.10:FF:000015">
    <property type="entry name" value="LIM domain only 3"/>
    <property type="match status" value="1"/>
</dbReference>
<dbReference type="CDD" id="cd09387">
    <property type="entry name" value="LIM2_LMO4"/>
    <property type="match status" value="1"/>
</dbReference>
<reference evidence="9" key="1">
    <citation type="submission" date="2025-08" db="UniProtKB">
        <authorList>
            <consortium name="Ensembl"/>
        </authorList>
    </citation>
    <scope>IDENTIFICATION</scope>
</reference>
<dbReference type="SUPFAM" id="SSF57716">
    <property type="entry name" value="Glucocorticoid receptor-like (DNA-binding domain)"/>
    <property type="match status" value="4"/>
</dbReference>
<evidence type="ECO:0000256" key="7">
    <source>
        <dbReference type="PROSITE-ProRule" id="PRU00125"/>
    </source>
</evidence>
<dbReference type="InterPro" id="IPR001781">
    <property type="entry name" value="Znf_LIM"/>
</dbReference>
<evidence type="ECO:0000313" key="9">
    <source>
        <dbReference type="Ensembl" id="ENSFHEP00000004036.1"/>
    </source>
</evidence>
<dbReference type="FunFam" id="2.10.110.10:FF:000051">
    <property type="entry name" value="LIM domain transcription factor LMO4"/>
    <property type="match status" value="1"/>
</dbReference>
<dbReference type="CDD" id="cd09386">
    <property type="entry name" value="LIM1_LMO4"/>
    <property type="match status" value="1"/>
</dbReference>
<evidence type="ECO:0000256" key="1">
    <source>
        <dbReference type="ARBA" id="ARBA00022723"/>
    </source>
</evidence>
<dbReference type="AlphaFoldDB" id="A0A3Q2NX49"/>
<dbReference type="Pfam" id="PF00412">
    <property type="entry name" value="LIM"/>
    <property type="match status" value="2"/>
</dbReference>
<proteinExistence type="predicted"/>
<dbReference type="GO" id="GO:0050793">
    <property type="term" value="P:regulation of developmental process"/>
    <property type="evidence" value="ECO:0007669"/>
    <property type="project" value="UniProtKB-ARBA"/>
</dbReference>
<dbReference type="InterPro" id="IPR050945">
    <property type="entry name" value="LMO_RBTN_TF"/>
</dbReference>
<sequence>MVNPGGNSQPPAVGTGSLSWKRCAGCGGKIADRFLLYTMDSYWHSRCLKCSCCQAQLGEIGTSCYTKSGMILCRNDYIRLFGNSGACSACGQSIPASELVMRAQGNVYHLKCFTCSTCRNRLVPGDRFHYINGSLFCEHDRPTALINGHLSSLQTNPLLPDQKLVSLWEAVLSFVRQQRDRRCSRPRPRHHFTGYSISRRSMGVGAIMELMRCTRTGDTNQSGAPLSLCGHH</sequence>
<evidence type="ECO:0000313" key="10">
    <source>
        <dbReference type="Proteomes" id="UP000265000"/>
    </source>
</evidence>
<dbReference type="STRING" id="8078.ENSFHEP00000004036"/>
<evidence type="ECO:0000256" key="5">
    <source>
        <dbReference type="ARBA" id="ARBA00023038"/>
    </source>
</evidence>
<protein>
    <submittedName>
        <fullName evidence="9">LIM domain only 4b</fullName>
    </submittedName>
</protein>
<feature type="domain" description="LIM zinc-binding" evidence="8">
    <location>
        <begin position="85"/>
        <end position="147"/>
    </location>
</feature>
<reference evidence="9" key="2">
    <citation type="submission" date="2025-09" db="UniProtKB">
        <authorList>
            <consortium name="Ensembl"/>
        </authorList>
    </citation>
    <scope>IDENTIFICATION</scope>
</reference>
<dbReference type="PROSITE" id="PS50023">
    <property type="entry name" value="LIM_DOMAIN_2"/>
    <property type="match status" value="2"/>
</dbReference>
<dbReference type="PANTHER" id="PTHR45787">
    <property type="entry name" value="LD11652P"/>
    <property type="match status" value="1"/>
</dbReference>
<dbReference type="GO" id="GO:0003712">
    <property type="term" value="F:transcription coregulator activity"/>
    <property type="evidence" value="ECO:0007669"/>
    <property type="project" value="UniProtKB-ARBA"/>
</dbReference>
<dbReference type="Gene3D" id="2.10.110.10">
    <property type="entry name" value="Cysteine Rich Protein"/>
    <property type="match status" value="2"/>
</dbReference>
<keyword evidence="10" id="KW-1185">Reference proteome</keyword>
<dbReference type="GeneTree" id="ENSGT00940000157730"/>
<dbReference type="PANTHER" id="PTHR45787:SF5">
    <property type="entry name" value="LIM DOMAIN TRANSCRIPTION FACTOR LMO4"/>
    <property type="match status" value="1"/>
</dbReference>
<keyword evidence="1 7" id="KW-0479">Metal-binding</keyword>
<dbReference type="Proteomes" id="UP000265000">
    <property type="component" value="Unplaced"/>
</dbReference>